<proteinExistence type="predicted"/>
<dbReference type="Proteomes" id="UP000076584">
    <property type="component" value="Unassembled WGS sequence"/>
</dbReference>
<evidence type="ECO:0000313" key="2">
    <source>
        <dbReference type="EMBL" id="KZL65249.1"/>
    </source>
</evidence>
<dbReference type="EMBL" id="LFIW01002635">
    <property type="protein sequence ID" value="KZL65249.1"/>
    <property type="molecule type" value="Genomic_DNA"/>
</dbReference>
<reference evidence="2 3" key="1">
    <citation type="submission" date="2015-06" db="EMBL/GenBank/DDBJ databases">
        <title>Survival trade-offs in plant roots during colonization by closely related pathogenic and mutualistic fungi.</title>
        <authorList>
            <person name="Hacquard S."/>
            <person name="Kracher B."/>
            <person name="Hiruma K."/>
            <person name="Weinman A."/>
            <person name="Muench P."/>
            <person name="Garrido Oter R."/>
            <person name="Ver Loren van Themaat E."/>
            <person name="Dallerey J.-F."/>
            <person name="Damm U."/>
            <person name="Henrissat B."/>
            <person name="Lespinet O."/>
            <person name="Thon M."/>
            <person name="Kemen E."/>
            <person name="McHardy A.C."/>
            <person name="Schulze-Lefert P."/>
            <person name="O'Connell R.J."/>
        </authorList>
    </citation>
    <scope>NUCLEOTIDE SEQUENCE [LARGE SCALE GENOMIC DNA]</scope>
    <source>
        <strain evidence="2 3">MAFF 238704</strain>
    </source>
</reference>
<feature type="compositionally biased region" description="Basic and acidic residues" evidence="1">
    <location>
        <begin position="140"/>
        <end position="159"/>
    </location>
</feature>
<name>A0A166N2V3_COLIC</name>
<sequence length="174" mass="19872">MGTDCDFLEFKDIPRALLPPRGDETDTDDEMDTDEAIGILTAYAFIMQREVTDKFDIYLLVRLVIQNWLQGQGEEEEQVTETIHRLSTKFLWPDHENREIWMAYLPVDASADTGAEEEGARTRESLHTYQHRQPGRRASKTREVRRGRADVLTDTRAKGEGAGAKPPFDSLDTT</sequence>
<evidence type="ECO:0000313" key="3">
    <source>
        <dbReference type="Proteomes" id="UP000076584"/>
    </source>
</evidence>
<comment type="caution">
    <text evidence="2">The sequence shown here is derived from an EMBL/GenBank/DDBJ whole genome shotgun (WGS) entry which is preliminary data.</text>
</comment>
<organism evidence="2 3">
    <name type="scientific">Colletotrichum incanum</name>
    <name type="common">Soybean anthracnose fungus</name>
    <dbReference type="NCBI Taxonomy" id="1573173"/>
    <lineage>
        <taxon>Eukaryota</taxon>
        <taxon>Fungi</taxon>
        <taxon>Dikarya</taxon>
        <taxon>Ascomycota</taxon>
        <taxon>Pezizomycotina</taxon>
        <taxon>Sordariomycetes</taxon>
        <taxon>Hypocreomycetidae</taxon>
        <taxon>Glomerellales</taxon>
        <taxon>Glomerellaceae</taxon>
        <taxon>Colletotrichum</taxon>
        <taxon>Colletotrichum spaethianum species complex</taxon>
    </lineage>
</organism>
<feature type="region of interest" description="Disordered" evidence="1">
    <location>
        <begin position="113"/>
        <end position="174"/>
    </location>
</feature>
<feature type="compositionally biased region" description="Basic residues" evidence="1">
    <location>
        <begin position="129"/>
        <end position="139"/>
    </location>
</feature>
<protein>
    <submittedName>
        <fullName evidence="2">Kinesin light chain</fullName>
    </submittedName>
</protein>
<accession>A0A166N2V3</accession>
<keyword evidence="3" id="KW-1185">Reference proteome</keyword>
<dbReference type="STRING" id="1573173.A0A166N2V3"/>
<evidence type="ECO:0000256" key="1">
    <source>
        <dbReference type="SAM" id="MobiDB-lite"/>
    </source>
</evidence>
<gene>
    <name evidence="2" type="ORF">CI238_13371</name>
</gene>
<dbReference type="AlphaFoldDB" id="A0A166N2V3"/>